<dbReference type="PANTHER" id="PTHR47829">
    <property type="entry name" value="HYDROLASE, PUTATIVE (AFU_ORTHOLOGUE AFUA_1G12880)-RELATED"/>
    <property type="match status" value="1"/>
</dbReference>
<dbReference type="InterPro" id="IPR052898">
    <property type="entry name" value="ACAD10-like"/>
</dbReference>
<dbReference type="OrthoDB" id="434771at2759"/>
<dbReference type="Proteomes" id="UP000515152">
    <property type="component" value="Unplaced"/>
</dbReference>
<dbReference type="GeneID" id="122130860"/>
<protein>
    <submittedName>
        <fullName evidence="3">Acyl-CoA dehydrogenase family member 10-like</fullName>
    </submittedName>
</protein>
<dbReference type="NCBIfam" id="TIGR02247">
    <property type="entry name" value="HAD-1A3-hyp"/>
    <property type="match status" value="1"/>
</dbReference>
<dbReference type="CDD" id="cd02603">
    <property type="entry name" value="HAD_sEH-N_like"/>
    <property type="match status" value="1"/>
</dbReference>
<proteinExistence type="predicted"/>
<dbReference type="SFLD" id="SFLDS00003">
    <property type="entry name" value="Haloacid_Dehalogenase"/>
    <property type="match status" value="1"/>
</dbReference>
<dbReference type="Pfam" id="PF00702">
    <property type="entry name" value="Hydrolase"/>
    <property type="match status" value="1"/>
</dbReference>
<dbReference type="KEGG" id="char:122130860"/>
<dbReference type="PANTHER" id="PTHR47829:SF3">
    <property type="entry name" value="AMINOGLYCOSIDE PHOSPHOTRANSFERASE DOMAIN-CONTAINING PROTEIN"/>
    <property type="match status" value="1"/>
</dbReference>
<dbReference type="SFLD" id="SFLDG01129">
    <property type="entry name" value="C1.5:_HAD__Beta-PGM__Phosphata"/>
    <property type="match status" value="1"/>
</dbReference>
<sequence>MACCSIKTMLLSRRVVRLCTVTWQSQLRHLSTQPYKAVIFDMYGVLIPPPMPKAKEWEERNGVPPGTVGSAIRTGGEASIWKRFMRGELGEEEFLKAFNNECSIIAGCAVSMDSFLKALTSGAMRQPLPAMMEAVQSIRANGLKTAVLSNNFLLPSGESYLPLDQRMFNVIVESCRVGLCKPDPRIYELCADRLGILPQEAVFLDDLPVNVAAAARVGMRGIKVGDPAVAIRELEEVLGFPLSGHVPEARLIEKHQHQLPMDRLIHYLREAIQWPGTDPVTVQKISHSSSQHTYLLNSSAQKMVVKMTPHIQAAKREQRTLTALKGSRVPVPKVLQLCEDTSVLGSPFLLLEHRGGRVFQNPSLPDLKPDERRAVYGAMIQTLCQIHRLEPNTANLDKNEPVEQLLARLSQRYRASAHPPIPAMERLMIWLPVHLPKEQQAKVVHGDLRWEALVFDAVKPQVTAVLGWDQCALGDPLTDVASLCLAHYLPPDSPIQPGLGRGDLAQMGIPDAGEVFEQYSHAMGLGDIPHWQFYMALSFFRLAVNLQVAGKDIGTGESPTGHVDRRSQVIAQVAELAWDFATKEGFRIFNTMPRASSA</sequence>
<dbReference type="RefSeq" id="XP_042561616.1">
    <property type="nucleotide sequence ID" value="XM_042705682.1"/>
</dbReference>
<organism evidence="2 3">
    <name type="scientific">Clupea harengus</name>
    <name type="common">Atlantic herring</name>
    <dbReference type="NCBI Taxonomy" id="7950"/>
    <lineage>
        <taxon>Eukaryota</taxon>
        <taxon>Metazoa</taxon>
        <taxon>Chordata</taxon>
        <taxon>Craniata</taxon>
        <taxon>Vertebrata</taxon>
        <taxon>Euteleostomi</taxon>
        <taxon>Actinopterygii</taxon>
        <taxon>Neopterygii</taxon>
        <taxon>Teleostei</taxon>
        <taxon>Clupei</taxon>
        <taxon>Clupeiformes</taxon>
        <taxon>Clupeoidei</taxon>
        <taxon>Clupeidae</taxon>
        <taxon>Clupea</taxon>
    </lineage>
</organism>
<dbReference type="AlphaFoldDB" id="A0A8M1KC34"/>
<feature type="domain" description="Aminoglycoside phosphotransferase" evidence="1">
    <location>
        <begin position="281"/>
        <end position="502"/>
    </location>
</feature>
<dbReference type="InterPro" id="IPR011945">
    <property type="entry name" value="HAD-SF_ppase_IA/epoxid_hydro_N"/>
</dbReference>
<evidence type="ECO:0000259" key="1">
    <source>
        <dbReference type="Pfam" id="PF01636"/>
    </source>
</evidence>
<dbReference type="CDD" id="cd05154">
    <property type="entry name" value="ACAD10_11_N-like"/>
    <property type="match status" value="1"/>
</dbReference>
<dbReference type="InterPro" id="IPR041726">
    <property type="entry name" value="ACAD10_11_N"/>
</dbReference>
<keyword evidence="2" id="KW-1185">Reference proteome</keyword>
<accession>A0A8M1KC34</accession>
<dbReference type="InterPro" id="IPR002575">
    <property type="entry name" value="Aminoglycoside_PTrfase"/>
</dbReference>
<gene>
    <name evidence="3" type="primary">LOC122130860</name>
</gene>
<evidence type="ECO:0000313" key="3">
    <source>
        <dbReference type="RefSeq" id="XP_042561616.1"/>
    </source>
</evidence>
<name>A0A8M1KC34_CLUHA</name>
<evidence type="ECO:0000313" key="2">
    <source>
        <dbReference type="Proteomes" id="UP000515152"/>
    </source>
</evidence>
<dbReference type="InterPro" id="IPR006439">
    <property type="entry name" value="HAD-SF_hydro_IA"/>
</dbReference>
<dbReference type="Pfam" id="PF01636">
    <property type="entry name" value="APH"/>
    <property type="match status" value="1"/>
</dbReference>
<reference evidence="3" key="1">
    <citation type="submission" date="2025-08" db="UniProtKB">
        <authorList>
            <consortium name="RefSeq"/>
        </authorList>
    </citation>
    <scope>IDENTIFICATION</scope>
</reference>
<dbReference type="NCBIfam" id="TIGR01509">
    <property type="entry name" value="HAD-SF-IA-v3"/>
    <property type="match status" value="1"/>
</dbReference>